<dbReference type="PANTHER" id="PTHR34119:SF21">
    <property type="entry name" value="BAR DOMAIN-CONTAINING PROTEIN"/>
    <property type="match status" value="1"/>
</dbReference>
<feature type="domain" description="BAR" evidence="2">
    <location>
        <begin position="57"/>
        <end position="227"/>
    </location>
</feature>
<name>A0AAV6IJT1_9ERIC</name>
<feature type="compositionally biased region" description="Pro residues" evidence="1">
    <location>
        <begin position="484"/>
        <end position="493"/>
    </location>
</feature>
<gene>
    <name evidence="3" type="ORF">RHGRI_028046</name>
</gene>
<comment type="caution">
    <text evidence="3">The sequence shown here is derived from an EMBL/GenBank/DDBJ whole genome shotgun (WGS) entry which is preliminary data.</text>
</comment>
<feature type="region of interest" description="Disordered" evidence="1">
    <location>
        <begin position="446"/>
        <end position="466"/>
    </location>
</feature>
<feature type="region of interest" description="Disordered" evidence="1">
    <location>
        <begin position="482"/>
        <end position="570"/>
    </location>
</feature>
<dbReference type="Pfam" id="PF03114">
    <property type="entry name" value="BAR"/>
    <property type="match status" value="1"/>
</dbReference>
<sequence length="917" mass="100214">MILLHLIDIAGNAIMLISASLDFGSIQAGAYILCQLVVFEDDMQDMRNCYDSLLSAAAATANKFSESLRDMGNCLLEKTALNEDDESSKVLSMLGNVQFELQKLVDSYRSHVVTTITSPSESLLNDLRSVEEMKRQCDEKRHLYEYMVAQQREKGKSKSGKVEVFTSQELQATRDEYDEEATLCVFRLKSMKQGQCRSLLTQAARHHAAQLNFFRKGLKSLEALEPHIRVVTEKQGIDYQVNGFDDGEDGEDEGVNSLETNDEGELSFDYRSNKPGLDAVSTSRNSMEVDQVDLPRSQVSAVENAEVFLNKHPGEQIFSRDHRIAHSAPIFPEKKFDPAERFREMQPSSAHKAHSYVLPTPCDAKSSISSRTSSSALQSRTTSHSGGSQSLWHSSPLEPDKRGKEFTDDKLSMQLPPASAQGLLLPHSDAHNAYDVKKFKRQAFSGPLTSKPLSAKPVLSSSGPITSSELPQLVSGLLTRVQIPQPPSSPPKVSPSASPPIASSPKISELHELPRPPSAFASKPVSSSSGHSAPLAFRNQELSPKNKGPTGAFSSASPLPTPPLTIPRSFSIPSINQRAAALHVASGKAEEVSSPPLTPIALSHMRPLSTVSAVASHSGKIPSGWILNDPMLHSCVRKWDEVESPEGSPASQSHKTLAAAADNGDNPAKLQRPQNPIPPPTTTVVTAISPFHSQSPPLLLFHHLLSPPPISQTSSNFTCLSTPPQQSPSPCFLFQNPHNHHPQLTSRRRLFRTMKTGVGELLAEVLGYYYFDSDDVVEEAAGSESAGKSFRERDEEGFRESETEVLKQLSAMGRLVVCAGNGAVQSITNLALLKYGITVWIDVPLDMVLNQLTVLYEENKDGYAEADVAVSLLKVATLLGYDDLAAVTKEDMSLQILKELEKSTRVRKMKEEAARPF</sequence>
<dbReference type="PRINTS" id="PR01100">
    <property type="entry name" value="SHIKIMTKNASE"/>
</dbReference>
<accession>A0AAV6IJT1</accession>
<proteinExistence type="predicted"/>
<dbReference type="Pfam" id="PF01202">
    <property type="entry name" value="SKI"/>
    <property type="match status" value="1"/>
</dbReference>
<dbReference type="InterPro" id="IPR027267">
    <property type="entry name" value="AH/BAR_dom_sf"/>
</dbReference>
<dbReference type="InterPro" id="IPR027417">
    <property type="entry name" value="P-loop_NTPase"/>
</dbReference>
<dbReference type="InterPro" id="IPR031322">
    <property type="entry name" value="Shikimate/glucono_kinase"/>
</dbReference>
<dbReference type="PANTHER" id="PTHR34119">
    <property type="entry name" value="HYDROXYPROLINE-RICH GLYCOPROTEIN-LIKE"/>
    <property type="match status" value="1"/>
</dbReference>
<evidence type="ECO:0000313" key="3">
    <source>
        <dbReference type="EMBL" id="KAG5526980.1"/>
    </source>
</evidence>
<feature type="compositionally biased region" description="Low complexity" evidence="1">
    <location>
        <begin position="518"/>
        <end position="529"/>
    </location>
</feature>
<dbReference type="InterPro" id="IPR004148">
    <property type="entry name" value="BAR_dom"/>
</dbReference>
<feature type="region of interest" description="Disordered" evidence="1">
    <location>
        <begin position="363"/>
        <end position="404"/>
    </location>
</feature>
<protein>
    <recommendedName>
        <fullName evidence="2">BAR domain-containing protein</fullName>
    </recommendedName>
</protein>
<dbReference type="EMBL" id="JACTNZ010000010">
    <property type="protein sequence ID" value="KAG5526980.1"/>
    <property type="molecule type" value="Genomic_DNA"/>
</dbReference>
<evidence type="ECO:0000256" key="1">
    <source>
        <dbReference type="SAM" id="MobiDB-lite"/>
    </source>
</evidence>
<dbReference type="Gene3D" id="3.40.50.300">
    <property type="entry name" value="P-loop containing nucleotide triphosphate hydrolases"/>
    <property type="match status" value="1"/>
</dbReference>
<keyword evidence="4" id="KW-1185">Reference proteome</keyword>
<organism evidence="3 4">
    <name type="scientific">Rhododendron griersonianum</name>
    <dbReference type="NCBI Taxonomy" id="479676"/>
    <lineage>
        <taxon>Eukaryota</taxon>
        <taxon>Viridiplantae</taxon>
        <taxon>Streptophyta</taxon>
        <taxon>Embryophyta</taxon>
        <taxon>Tracheophyta</taxon>
        <taxon>Spermatophyta</taxon>
        <taxon>Magnoliopsida</taxon>
        <taxon>eudicotyledons</taxon>
        <taxon>Gunneridae</taxon>
        <taxon>Pentapetalae</taxon>
        <taxon>asterids</taxon>
        <taxon>Ericales</taxon>
        <taxon>Ericaceae</taxon>
        <taxon>Ericoideae</taxon>
        <taxon>Rhodoreae</taxon>
        <taxon>Rhododendron</taxon>
    </lineage>
</organism>
<dbReference type="Proteomes" id="UP000823749">
    <property type="component" value="Chromosome 10"/>
</dbReference>
<dbReference type="AlphaFoldDB" id="A0AAV6IJT1"/>
<dbReference type="SUPFAM" id="SSF103657">
    <property type="entry name" value="BAR/IMD domain-like"/>
    <property type="match status" value="1"/>
</dbReference>
<dbReference type="CDD" id="cd07307">
    <property type="entry name" value="BAR"/>
    <property type="match status" value="1"/>
</dbReference>
<feature type="compositionally biased region" description="Low complexity" evidence="1">
    <location>
        <begin position="366"/>
        <end position="385"/>
    </location>
</feature>
<dbReference type="GO" id="GO:0005737">
    <property type="term" value="C:cytoplasm"/>
    <property type="evidence" value="ECO:0007669"/>
    <property type="project" value="InterPro"/>
</dbReference>
<evidence type="ECO:0000259" key="2">
    <source>
        <dbReference type="Pfam" id="PF03114"/>
    </source>
</evidence>
<reference evidence="3" key="1">
    <citation type="submission" date="2020-08" db="EMBL/GenBank/DDBJ databases">
        <title>Plant Genome Project.</title>
        <authorList>
            <person name="Zhang R.-G."/>
        </authorList>
    </citation>
    <scope>NUCLEOTIDE SEQUENCE</scope>
    <source>
        <strain evidence="3">WSP0</strain>
        <tissue evidence="3">Leaf</tissue>
    </source>
</reference>
<feature type="compositionally biased region" description="Low complexity" evidence="1">
    <location>
        <begin position="494"/>
        <end position="507"/>
    </location>
</feature>
<dbReference type="SUPFAM" id="SSF52540">
    <property type="entry name" value="P-loop containing nucleoside triphosphate hydrolases"/>
    <property type="match status" value="1"/>
</dbReference>
<dbReference type="Gene3D" id="1.20.1270.60">
    <property type="entry name" value="Arfaptin homology (AH) domain/BAR domain"/>
    <property type="match status" value="1"/>
</dbReference>
<evidence type="ECO:0000313" key="4">
    <source>
        <dbReference type="Proteomes" id="UP000823749"/>
    </source>
</evidence>
<dbReference type="InterPro" id="IPR037488">
    <property type="entry name" value="At2g33490-like"/>
</dbReference>